<dbReference type="CDD" id="cd20525">
    <property type="entry name" value="CYCLIN_CCNH_rpt2"/>
    <property type="match status" value="1"/>
</dbReference>
<evidence type="ECO:0000313" key="6">
    <source>
        <dbReference type="Proteomes" id="UP000005242"/>
    </source>
</evidence>
<dbReference type="Pfam" id="PF16899">
    <property type="entry name" value="Cyclin_C_2"/>
    <property type="match status" value="1"/>
</dbReference>
<dbReference type="PANTHER" id="PTHR10026">
    <property type="entry name" value="CYCLIN"/>
    <property type="match status" value="1"/>
</dbReference>
<feature type="compositionally biased region" description="Basic and acidic residues" evidence="3">
    <location>
        <begin position="321"/>
        <end position="348"/>
    </location>
</feature>
<dbReference type="GO" id="GO:0016538">
    <property type="term" value="F:cyclin-dependent protein serine/threonine kinase regulator activity"/>
    <property type="evidence" value="ECO:0007669"/>
    <property type="project" value="InterPro"/>
</dbReference>
<evidence type="ECO:0000256" key="1">
    <source>
        <dbReference type="ARBA" id="ARBA00023127"/>
    </source>
</evidence>
<dbReference type="InterPro" id="IPR036915">
    <property type="entry name" value="Cyclin-like_sf"/>
</dbReference>
<keyword evidence="1 2" id="KW-0195">Cyclin</keyword>
<dbReference type="InterPro" id="IPR013763">
    <property type="entry name" value="Cyclin-like_dom"/>
</dbReference>
<dbReference type="OMA" id="FRVEQNT"/>
<keyword evidence="6" id="KW-1185">Reference proteome</keyword>
<organism evidence="5 6">
    <name type="scientific">Wallemia mellicola (strain ATCC MYA-4683 / CBS 633.66)</name>
    <name type="common">Wallemia sebi (CBS 633.66)</name>
    <dbReference type="NCBI Taxonomy" id="671144"/>
    <lineage>
        <taxon>Eukaryota</taxon>
        <taxon>Fungi</taxon>
        <taxon>Dikarya</taxon>
        <taxon>Basidiomycota</taxon>
        <taxon>Wallemiomycotina</taxon>
        <taxon>Wallemiomycetes</taxon>
        <taxon>Wallemiales</taxon>
        <taxon>Wallemiaceae</taxon>
        <taxon>Wallemia</taxon>
    </lineage>
</organism>
<dbReference type="InterPro" id="IPR043198">
    <property type="entry name" value="Cyclin/Ssn8"/>
</dbReference>
<accession>I4YCP1</accession>
<dbReference type="HOGENOM" id="CLU_022620_4_1_1"/>
<evidence type="ECO:0000256" key="2">
    <source>
        <dbReference type="RuleBase" id="RU000383"/>
    </source>
</evidence>
<comment type="similarity">
    <text evidence="2">Belongs to the cyclin family.</text>
</comment>
<dbReference type="Gene3D" id="1.10.472.10">
    <property type="entry name" value="Cyclin-like"/>
    <property type="match status" value="2"/>
</dbReference>
<protein>
    <submittedName>
        <fullName evidence="5">Cyclin-like protein</fullName>
    </submittedName>
</protein>
<feature type="region of interest" description="Disordered" evidence="3">
    <location>
        <begin position="1"/>
        <end position="25"/>
    </location>
</feature>
<dbReference type="eggNOG" id="KOG2496">
    <property type="taxonomic scope" value="Eukaryota"/>
</dbReference>
<dbReference type="SMART" id="SM00385">
    <property type="entry name" value="CYCLIN"/>
    <property type="match status" value="1"/>
</dbReference>
<dbReference type="KEGG" id="wse:WALSEDRAFT_60218"/>
<dbReference type="OrthoDB" id="340962at2759"/>
<dbReference type="RefSeq" id="XP_006958044.1">
    <property type="nucleotide sequence ID" value="XM_006957982.1"/>
</dbReference>
<dbReference type="AlphaFoldDB" id="I4YCP1"/>
<dbReference type="GeneID" id="18473818"/>
<dbReference type="InterPro" id="IPR006671">
    <property type="entry name" value="Cyclin_N"/>
</dbReference>
<feature type="region of interest" description="Disordered" evidence="3">
    <location>
        <begin position="317"/>
        <end position="371"/>
    </location>
</feature>
<dbReference type="FunCoup" id="I4YCP1">
    <property type="interactions" value="598"/>
</dbReference>
<dbReference type="GO" id="GO:0006357">
    <property type="term" value="P:regulation of transcription by RNA polymerase II"/>
    <property type="evidence" value="ECO:0007669"/>
    <property type="project" value="InterPro"/>
</dbReference>
<sequence>MMTVEEVNGDNNLENNKESTSNKVHPIYHDSSQHRHWRYTPTELADKRRIANEKAIALTRTGWDKEKELNPNSEMSTSITPPSVEEENDLIVYYLSQVKPICNLFQFPEIVEATAVSYIKRFYLFNSVIDLHPKRVMLTSLFLSTKTVNTPISISDFAHYIGKGKISKESILDIEFLISQNLRFEYATHPAHRAVWGIYLDMQTMPSRQNQQVLDGIFAEARQTARLSRLTNAEFIYTPSQIALGCYVMVNKTLVEEYIEWKKQEFHAEAPSFDAIDGVVALINIQKSKGGLKKETVQDIDKRLKLWQDPSKVEGTAMYKRKQEEADKEDLEKRNKRQLEAEKSKYESESVFGEPLETLKRSRTDDGEENE</sequence>
<dbReference type="InParanoid" id="I4YCP1"/>
<evidence type="ECO:0000313" key="5">
    <source>
        <dbReference type="EMBL" id="EIM21733.1"/>
    </source>
</evidence>
<reference evidence="5 6" key="1">
    <citation type="journal article" date="2012" name="Fungal Genet. Biol.">
        <title>The genome of the xerotolerant mold Wallemia sebi reveals adaptations to osmotic stress and suggests cryptic sexual reproduction.</title>
        <authorList>
            <person name="Padamsee M."/>
            <person name="Kumar T.K.A."/>
            <person name="Riley R."/>
            <person name="Binder M."/>
            <person name="Boyd A."/>
            <person name="Calvo A.M."/>
            <person name="Furukawa K."/>
            <person name="Hesse C."/>
            <person name="Hohmann S."/>
            <person name="James T.Y."/>
            <person name="LaButti K."/>
            <person name="Lapidus A."/>
            <person name="Lindquist E."/>
            <person name="Lucas S."/>
            <person name="Miller K."/>
            <person name="Shantappa S."/>
            <person name="Grigoriev I.V."/>
            <person name="Hibbett D.S."/>
            <person name="McLaughlin D.J."/>
            <person name="Spatafora J.W."/>
            <person name="Aime M.C."/>
        </authorList>
    </citation>
    <scope>NUCLEOTIDE SEQUENCE [LARGE SCALE GENOMIC DNA]</scope>
    <source>
        <strain evidence="6">ATCC MYA-4683 / CBS 633.66</strain>
    </source>
</reference>
<dbReference type="InterPro" id="IPR031658">
    <property type="entry name" value="Cyclin_C_2"/>
</dbReference>
<dbReference type="STRING" id="671144.I4YCP1"/>
<name>I4YCP1_WALMC</name>
<feature type="domain" description="Cyclin-like" evidence="4">
    <location>
        <begin position="96"/>
        <end position="180"/>
    </location>
</feature>
<feature type="compositionally biased region" description="Polar residues" evidence="3">
    <location>
        <begin position="9"/>
        <end position="23"/>
    </location>
</feature>
<dbReference type="SUPFAM" id="SSF47954">
    <property type="entry name" value="Cyclin-like"/>
    <property type="match status" value="2"/>
</dbReference>
<proteinExistence type="inferred from homology"/>
<dbReference type="Proteomes" id="UP000005242">
    <property type="component" value="Unassembled WGS sequence"/>
</dbReference>
<dbReference type="EMBL" id="JH668230">
    <property type="protein sequence ID" value="EIM21733.1"/>
    <property type="molecule type" value="Genomic_DNA"/>
</dbReference>
<dbReference type="Pfam" id="PF00134">
    <property type="entry name" value="Cyclin_N"/>
    <property type="match status" value="1"/>
</dbReference>
<evidence type="ECO:0000256" key="3">
    <source>
        <dbReference type="SAM" id="MobiDB-lite"/>
    </source>
</evidence>
<evidence type="ECO:0000259" key="4">
    <source>
        <dbReference type="SMART" id="SM00385"/>
    </source>
</evidence>
<dbReference type="CDD" id="cd20524">
    <property type="entry name" value="CYCLIN_CCNH_rpt1"/>
    <property type="match status" value="1"/>
</dbReference>
<gene>
    <name evidence="5" type="ORF">WALSEDRAFT_60218</name>
</gene>